<evidence type="ECO:0000313" key="3">
    <source>
        <dbReference type="EMBL" id="CAG9172269.1"/>
    </source>
</evidence>
<gene>
    <name evidence="3" type="ORF">LMG21510_01918</name>
</gene>
<protein>
    <recommendedName>
        <fullName evidence="2">Phage protein Gp138 N-terminal domain-containing protein</fullName>
    </recommendedName>
</protein>
<organism evidence="3 4">
    <name type="scientific">Cupriavidus respiraculi</name>
    <dbReference type="NCBI Taxonomy" id="195930"/>
    <lineage>
        <taxon>Bacteria</taxon>
        <taxon>Pseudomonadati</taxon>
        <taxon>Pseudomonadota</taxon>
        <taxon>Betaproteobacteria</taxon>
        <taxon>Burkholderiales</taxon>
        <taxon>Burkholderiaceae</taxon>
        <taxon>Cupriavidus</taxon>
    </lineage>
</organism>
<name>A0ABN7YFS1_9BURK</name>
<dbReference type="EMBL" id="CAJZAH010000002">
    <property type="protein sequence ID" value="CAG9172269.1"/>
    <property type="molecule type" value="Genomic_DNA"/>
</dbReference>
<dbReference type="Proteomes" id="UP000721236">
    <property type="component" value="Unassembled WGS sequence"/>
</dbReference>
<accession>A0ABN7YFS1</accession>
<dbReference type="RefSeq" id="WP_224041349.1">
    <property type="nucleotide sequence ID" value="NZ_CAJZAH010000002.1"/>
</dbReference>
<feature type="region of interest" description="Disordered" evidence="1">
    <location>
        <begin position="197"/>
        <end position="229"/>
    </location>
</feature>
<feature type="compositionally biased region" description="Polar residues" evidence="1">
    <location>
        <begin position="220"/>
        <end position="229"/>
    </location>
</feature>
<keyword evidence="4" id="KW-1185">Reference proteome</keyword>
<sequence length="229" mass="23912">MMNITELRRLIATELADIHTTLPGVIVSYDGSSAVVRPALPKQLASGQFLAPPQIVQVPVCWPAGDVRGSLALITVPLKAGDPVKLSFSERALESWLSGSDGAPDDPRQFDLSDAFATPVLRPGTARADIDNVSVEYGSCALKLSPSGDATLAGPGVFTVDMKSVFRQTVRVEGLLTYAQGLSGEAGAAGTTIRGDVHHAGGTIRSDSVVEDGHRHTDSMGGQTSEPHA</sequence>
<comment type="caution">
    <text evidence="3">The sequence shown here is derived from an EMBL/GenBank/DDBJ whole genome shotgun (WGS) entry which is preliminary data.</text>
</comment>
<evidence type="ECO:0000313" key="4">
    <source>
        <dbReference type="Proteomes" id="UP000721236"/>
    </source>
</evidence>
<evidence type="ECO:0000259" key="2">
    <source>
        <dbReference type="Pfam" id="PF18352"/>
    </source>
</evidence>
<reference evidence="3 4" key="1">
    <citation type="submission" date="2021-08" db="EMBL/GenBank/DDBJ databases">
        <authorList>
            <person name="Peeters C."/>
        </authorList>
    </citation>
    <scope>NUCLEOTIDE SEQUENCE [LARGE SCALE GENOMIC DNA]</scope>
    <source>
        <strain evidence="3 4">LMG 21510</strain>
    </source>
</reference>
<feature type="domain" description="Phage protein Gp138 N-terminal" evidence="2">
    <location>
        <begin position="22"/>
        <end position="119"/>
    </location>
</feature>
<dbReference type="InterPro" id="IPR037026">
    <property type="entry name" value="Vgr_OB-fold_dom_sf"/>
</dbReference>
<proteinExistence type="predicted"/>
<dbReference type="Pfam" id="PF18352">
    <property type="entry name" value="Gp138_N"/>
    <property type="match status" value="1"/>
</dbReference>
<dbReference type="Gene3D" id="2.40.50.230">
    <property type="entry name" value="Gp5 N-terminal domain"/>
    <property type="match status" value="1"/>
</dbReference>
<evidence type="ECO:0000256" key="1">
    <source>
        <dbReference type="SAM" id="MobiDB-lite"/>
    </source>
</evidence>
<dbReference type="InterPro" id="IPR041599">
    <property type="entry name" value="Gp138_N"/>
</dbReference>